<dbReference type="PANTHER" id="PTHR11538">
    <property type="entry name" value="PHENYLALANYL-TRNA SYNTHETASE"/>
    <property type="match status" value="1"/>
</dbReference>
<feature type="coiled-coil region" evidence="14">
    <location>
        <begin position="66"/>
        <end position="93"/>
    </location>
</feature>
<keyword evidence="4 13" id="KW-0963">Cytoplasm</keyword>
<dbReference type="InterPro" id="IPR022911">
    <property type="entry name" value="Phe_tRNA_ligase_alpha1_bac"/>
</dbReference>
<feature type="domain" description="Aminoacyl-transfer RNA synthetases class-II family profile" evidence="15">
    <location>
        <begin position="115"/>
        <end position="322"/>
    </location>
</feature>
<organism evidence="16 17">
    <name type="scientific">Candidatus Magasanikbacteria bacterium CG_4_9_14_3_um_filter_32_9</name>
    <dbReference type="NCBI Taxonomy" id="1974644"/>
    <lineage>
        <taxon>Bacteria</taxon>
        <taxon>Candidatus Magasanikiibacteriota</taxon>
    </lineage>
</organism>
<name>A0A2M7Z6E3_9BACT</name>
<dbReference type="PROSITE" id="PS50862">
    <property type="entry name" value="AA_TRNA_LIGASE_II"/>
    <property type="match status" value="1"/>
</dbReference>
<evidence type="ECO:0000259" key="15">
    <source>
        <dbReference type="PROSITE" id="PS50862"/>
    </source>
</evidence>
<dbReference type="Proteomes" id="UP000230843">
    <property type="component" value="Unassembled WGS sequence"/>
</dbReference>
<dbReference type="InterPro" id="IPR004188">
    <property type="entry name" value="Phe-tRNA_ligase_II_N"/>
</dbReference>
<dbReference type="GO" id="GO:0005737">
    <property type="term" value="C:cytoplasm"/>
    <property type="evidence" value="ECO:0007669"/>
    <property type="project" value="UniProtKB-SubCell"/>
</dbReference>
<reference evidence="17" key="1">
    <citation type="submission" date="2017-09" db="EMBL/GenBank/DDBJ databases">
        <title>Depth-based differentiation of microbial function through sediment-hosted aquifers and enrichment of novel symbionts in the deep terrestrial subsurface.</title>
        <authorList>
            <person name="Probst A.J."/>
            <person name="Ladd B."/>
            <person name="Jarett J.K."/>
            <person name="Geller-Mcgrath D.E."/>
            <person name="Sieber C.M.K."/>
            <person name="Emerson J.B."/>
            <person name="Anantharaman K."/>
            <person name="Thomas B.C."/>
            <person name="Malmstrom R."/>
            <person name="Stieglmeier M."/>
            <person name="Klingl A."/>
            <person name="Woyke T."/>
            <person name="Ryan C.M."/>
            <person name="Banfield J.F."/>
        </authorList>
    </citation>
    <scope>NUCLEOTIDE SEQUENCE [LARGE SCALE GENOMIC DNA]</scope>
</reference>
<evidence type="ECO:0000313" key="17">
    <source>
        <dbReference type="Proteomes" id="UP000230843"/>
    </source>
</evidence>
<evidence type="ECO:0000256" key="11">
    <source>
        <dbReference type="ARBA" id="ARBA00023146"/>
    </source>
</evidence>
<evidence type="ECO:0000256" key="6">
    <source>
        <dbReference type="ARBA" id="ARBA00022723"/>
    </source>
</evidence>
<evidence type="ECO:0000256" key="5">
    <source>
        <dbReference type="ARBA" id="ARBA00022598"/>
    </source>
</evidence>
<protein>
    <recommendedName>
        <fullName evidence="13">Phenylalanine--tRNA ligase alpha subunit</fullName>
        <ecNumber evidence="13">6.1.1.20</ecNumber>
    </recommendedName>
    <alternativeName>
        <fullName evidence="13">Phenylalanyl-tRNA synthetase alpha subunit</fullName>
        <shortName evidence="13">PheRS</shortName>
    </alternativeName>
</protein>
<dbReference type="Pfam" id="PF02912">
    <property type="entry name" value="Phe_tRNA-synt_N"/>
    <property type="match status" value="1"/>
</dbReference>
<evidence type="ECO:0000256" key="4">
    <source>
        <dbReference type="ARBA" id="ARBA00022490"/>
    </source>
</evidence>
<dbReference type="InterPro" id="IPR006195">
    <property type="entry name" value="aa-tRNA-synth_II"/>
</dbReference>
<keyword evidence="14" id="KW-0175">Coiled coil</keyword>
<sequence length="343" mass="39552">MQKVLESLKGKFVEELKNIKDKESLKEFEIVFFGRKAGEFTDLMKKMKDMEPEERKEFGQSANLVKKELLELFAEKEEEIKALQMDKVAEKERIDITQPFLGKKRKGHFHPNTIVQKSLEDLFISMGFVVLDGPEIESEYYNFEGLNIPADHPARDMQDTFYIKDNLNLVMRTHTSPVQVRAMQKYGSPLKMIVPGRCFRNEATDARHEHTFYQLEGMIVDKNINFSHLKGTLEIVARHLYGEETQVRLRPKFYPFVEPGVNGEVSCFLCKGMGCRVCKKTGWLEVFGAGMVHPNVLKAGGIDPNEYQGFAFGFGLYRLVMLKYMIEDVRAFASGDLKFLKQF</sequence>
<comment type="catalytic activity">
    <reaction evidence="12 13">
        <text>tRNA(Phe) + L-phenylalanine + ATP = L-phenylalanyl-tRNA(Phe) + AMP + diphosphate + H(+)</text>
        <dbReference type="Rhea" id="RHEA:19413"/>
        <dbReference type="Rhea" id="RHEA-COMP:9668"/>
        <dbReference type="Rhea" id="RHEA-COMP:9699"/>
        <dbReference type="ChEBI" id="CHEBI:15378"/>
        <dbReference type="ChEBI" id="CHEBI:30616"/>
        <dbReference type="ChEBI" id="CHEBI:33019"/>
        <dbReference type="ChEBI" id="CHEBI:58095"/>
        <dbReference type="ChEBI" id="CHEBI:78442"/>
        <dbReference type="ChEBI" id="CHEBI:78531"/>
        <dbReference type="ChEBI" id="CHEBI:456215"/>
        <dbReference type="EC" id="6.1.1.20"/>
    </reaction>
</comment>
<dbReference type="GO" id="GO:0000049">
    <property type="term" value="F:tRNA binding"/>
    <property type="evidence" value="ECO:0007669"/>
    <property type="project" value="InterPro"/>
</dbReference>
<dbReference type="GO" id="GO:0005524">
    <property type="term" value="F:ATP binding"/>
    <property type="evidence" value="ECO:0007669"/>
    <property type="project" value="UniProtKB-UniRule"/>
</dbReference>
<evidence type="ECO:0000256" key="12">
    <source>
        <dbReference type="ARBA" id="ARBA00049255"/>
    </source>
</evidence>
<dbReference type="Pfam" id="PF01409">
    <property type="entry name" value="tRNA-synt_2d"/>
    <property type="match status" value="1"/>
</dbReference>
<dbReference type="GO" id="GO:0006432">
    <property type="term" value="P:phenylalanyl-tRNA aminoacylation"/>
    <property type="evidence" value="ECO:0007669"/>
    <property type="project" value="UniProtKB-UniRule"/>
</dbReference>
<keyword evidence="10 13" id="KW-0648">Protein biosynthesis</keyword>
<evidence type="ECO:0000256" key="9">
    <source>
        <dbReference type="ARBA" id="ARBA00022842"/>
    </source>
</evidence>
<feature type="binding site" evidence="13">
    <location>
        <position position="258"/>
    </location>
    <ligand>
        <name>Mg(2+)</name>
        <dbReference type="ChEBI" id="CHEBI:18420"/>
        <note>shared with beta subunit</note>
    </ligand>
</feature>
<dbReference type="Gene3D" id="3.30.930.10">
    <property type="entry name" value="Bira Bifunctional Protein, Domain 2"/>
    <property type="match status" value="1"/>
</dbReference>
<dbReference type="SUPFAM" id="SSF55681">
    <property type="entry name" value="Class II aaRS and biotin synthetases"/>
    <property type="match status" value="1"/>
</dbReference>
<dbReference type="HAMAP" id="MF_00281">
    <property type="entry name" value="Phe_tRNA_synth_alpha1"/>
    <property type="match status" value="1"/>
</dbReference>
<keyword evidence="9 13" id="KW-0460">Magnesium</keyword>
<evidence type="ECO:0000256" key="2">
    <source>
        <dbReference type="ARBA" id="ARBA00010207"/>
    </source>
</evidence>
<keyword evidence="7 13" id="KW-0547">Nucleotide-binding</keyword>
<evidence type="ECO:0000313" key="16">
    <source>
        <dbReference type="EMBL" id="PJA89700.1"/>
    </source>
</evidence>
<keyword evidence="6 13" id="KW-0479">Metal-binding</keyword>
<dbReference type="InterPro" id="IPR002319">
    <property type="entry name" value="Phenylalanyl-tRNA_Synthase"/>
</dbReference>
<dbReference type="CDD" id="cd00496">
    <property type="entry name" value="PheRS_alpha_core"/>
    <property type="match status" value="1"/>
</dbReference>
<dbReference type="InterPro" id="IPR010978">
    <property type="entry name" value="tRNA-bd_arm"/>
</dbReference>
<dbReference type="GO" id="GO:0000287">
    <property type="term" value="F:magnesium ion binding"/>
    <property type="evidence" value="ECO:0007669"/>
    <property type="project" value="UniProtKB-UniRule"/>
</dbReference>
<comment type="similarity">
    <text evidence="2 13">Belongs to the class-II aminoacyl-tRNA synthetase family. Phe-tRNA synthetase alpha subunit type 1 subfamily.</text>
</comment>
<evidence type="ECO:0000256" key="13">
    <source>
        <dbReference type="HAMAP-Rule" id="MF_00281"/>
    </source>
</evidence>
<dbReference type="GO" id="GO:0004826">
    <property type="term" value="F:phenylalanine-tRNA ligase activity"/>
    <property type="evidence" value="ECO:0007669"/>
    <property type="project" value="UniProtKB-UniRule"/>
</dbReference>
<dbReference type="InterPro" id="IPR045864">
    <property type="entry name" value="aa-tRNA-synth_II/BPL/LPL"/>
</dbReference>
<comment type="cofactor">
    <cofactor evidence="13">
        <name>Mg(2+)</name>
        <dbReference type="ChEBI" id="CHEBI:18420"/>
    </cofactor>
    <text evidence="13">Binds 2 magnesium ions per tetramer.</text>
</comment>
<evidence type="ECO:0000256" key="8">
    <source>
        <dbReference type="ARBA" id="ARBA00022840"/>
    </source>
</evidence>
<evidence type="ECO:0000256" key="7">
    <source>
        <dbReference type="ARBA" id="ARBA00022741"/>
    </source>
</evidence>
<evidence type="ECO:0000256" key="3">
    <source>
        <dbReference type="ARBA" id="ARBA00011209"/>
    </source>
</evidence>
<comment type="subunit">
    <text evidence="3 13">Tetramer of two alpha and two beta subunits.</text>
</comment>
<dbReference type="NCBIfam" id="TIGR00468">
    <property type="entry name" value="pheS"/>
    <property type="match status" value="1"/>
</dbReference>
<keyword evidence="8 13" id="KW-0067">ATP-binding</keyword>
<comment type="subcellular location">
    <subcellularLocation>
        <location evidence="1 13">Cytoplasm</location>
    </subcellularLocation>
</comment>
<evidence type="ECO:0000256" key="1">
    <source>
        <dbReference type="ARBA" id="ARBA00004496"/>
    </source>
</evidence>
<evidence type="ECO:0000256" key="10">
    <source>
        <dbReference type="ARBA" id="ARBA00022917"/>
    </source>
</evidence>
<dbReference type="EMBL" id="PFVJ01000060">
    <property type="protein sequence ID" value="PJA89700.1"/>
    <property type="molecule type" value="Genomic_DNA"/>
</dbReference>
<keyword evidence="11 13" id="KW-0030">Aminoacyl-tRNA synthetase</keyword>
<evidence type="ECO:0000256" key="14">
    <source>
        <dbReference type="SAM" id="Coils"/>
    </source>
</evidence>
<dbReference type="PANTHER" id="PTHR11538:SF41">
    <property type="entry name" value="PHENYLALANINE--TRNA LIGASE, MITOCHONDRIAL"/>
    <property type="match status" value="1"/>
</dbReference>
<accession>A0A2M7Z6E3</accession>
<dbReference type="EC" id="6.1.1.20" evidence="13"/>
<gene>
    <name evidence="13" type="primary">pheS</name>
    <name evidence="16" type="ORF">CO137_02865</name>
</gene>
<keyword evidence="5 13" id="KW-0436">Ligase</keyword>
<proteinExistence type="inferred from homology"/>
<dbReference type="AlphaFoldDB" id="A0A2M7Z6E3"/>
<dbReference type="SUPFAM" id="SSF46589">
    <property type="entry name" value="tRNA-binding arm"/>
    <property type="match status" value="1"/>
</dbReference>
<comment type="caution">
    <text evidence="16">The sequence shown here is derived from an EMBL/GenBank/DDBJ whole genome shotgun (WGS) entry which is preliminary data.</text>
</comment>
<dbReference type="InterPro" id="IPR004529">
    <property type="entry name" value="Phe-tRNA-synth_IIc_asu"/>
</dbReference>